<feature type="signal peptide" evidence="1">
    <location>
        <begin position="1"/>
        <end position="24"/>
    </location>
</feature>
<name>A0A7X1J8K1_9ACTN</name>
<dbReference type="RefSeq" id="WP_186285982.1">
    <property type="nucleotide sequence ID" value="NZ_JACMSF010000045.1"/>
</dbReference>
<evidence type="ECO:0000313" key="2">
    <source>
        <dbReference type="EMBL" id="MBC2906149.1"/>
    </source>
</evidence>
<sequence>MRAQKTIVRLVTGTVCALSAVVLAAAPSSAALTVERFSGQLYDDDWSHYSNKRCATDPVKFYLDKWPDNDGTRHIASANQGGGGTKRGEKYVAGGDKTKKSMGFSSGCFYWNARQYEGTFEVDGDDNFMGQIEY</sequence>
<proteinExistence type="predicted"/>
<evidence type="ECO:0000256" key="1">
    <source>
        <dbReference type="SAM" id="SignalP"/>
    </source>
</evidence>
<gene>
    <name evidence="2" type="ORF">H4N64_32265</name>
</gene>
<keyword evidence="3" id="KW-1185">Reference proteome</keyword>
<dbReference type="EMBL" id="JACMSF010000045">
    <property type="protein sequence ID" value="MBC2906149.1"/>
    <property type="molecule type" value="Genomic_DNA"/>
</dbReference>
<protein>
    <submittedName>
        <fullName evidence="2">Uncharacterized protein</fullName>
    </submittedName>
</protein>
<accession>A0A7X1J8K1</accession>
<keyword evidence="1" id="KW-0732">Signal</keyword>
<evidence type="ECO:0000313" key="3">
    <source>
        <dbReference type="Proteomes" id="UP000584670"/>
    </source>
</evidence>
<organism evidence="2 3">
    <name type="scientific">Streptomyces cupreus</name>
    <dbReference type="NCBI Taxonomy" id="2759956"/>
    <lineage>
        <taxon>Bacteria</taxon>
        <taxon>Bacillati</taxon>
        <taxon>Actinomycetota</taxon>
        <taxon>Actinomycetes</taxon>
        <taxon>Kitasatosporales</taxon>
        <taxon>Streptomycetaceae</taxon>
        <taxon>Streptomyces</taxon>
    </lineage>
</organism>
<comment type="caution">
    <text evidence="2">The sequence shown here is derived from an EMBL/GenBank/DDBJ whole genome shotgun (WGS) entry which is preliminary data.</text>
</comment>
<dbReference type="Proteomes" id="UP000584670">
    <property type="component" value="Unassembled WGS sequence"/>
</dbReference>
<dbReference type="AlphaFoldDB" id="A0A7X1J8K1"/>
<reference evidence="2 3" key="1">
    <citation type="submission" date="2020-08" db="EMBL/GenBank/DDBJ databases">
        <title>Streptomyces sp. PSKA01 genome sequencing and assembly.</title>
        <authorList>
            <person name="Mandal S."/>
            <person name="Maiti P.K."/>
            <person name="Das P."/>
        </authorList>
    </citation>
    <scope>NUCLEOTIDE SEQUENCE [LARGE SCALE GENOMIC DNA]</scope>
    <source>
        <strain evidence="2 3">PSKA01</strain>
    </source>
</reference>
<feature type="chain" id="PRO_5038885614" evidence="1">
    <location>
        <begin position="25"/>
        <end position="134"/>
    </location>
</feature>